<gene>
    <name evidence="2" type="ORF">Tsubulata_047319</name>
</gene>
<feature type="signal peptide" evidence="1">
    <location>
        <begin position="1"/>
        <end position="30"/>
    </location>
</feature>
<protein>
    <recommendedName>
        <fullName evidence="4">Bifunctional inhibitor/plant lipid transfer protein/seed storage helical domain-containing protein</fullName>
    </recommendedName>
</protein>
<dbReference type="OrthoDB" id="1488926at2759"/>
<organism evidence="2 3">
    <name type="scientific">Turnera subulata</name>
    <dbReference type="NCBI Taxonomy" id="218843"/>
    <lineage>
        <taxon>Eukaryota</taxon>
        <taxon>Viridiplantae</taxon>
        <taxon>Streptophyta</taxon>
        <taxon>Embryophyta</taxon>
        <taxon>Tracheophyta</taxon>
        <taxon>Spermatophyta</taxon>
        <taxon>Magnoliopsida</taxon>
        <taxon>eudicotyledons</taxon>
        <taxon>Gunneridae</taxon>
        <taxon>Pentapetalae</taxon>
        <taxon>rosids</taxon>
        <taxon>fabids</taxon>
        <taxon>Malpighiales</taxon>
        <taxon>Passifloraceae</taxon>
        <taxon>Turnera</taxon>
    </lineage>
</organism>
<dbReference type="PANTHER" id="PTHR36312">
    <property type="entry name" value="THIONIN-LIKE PROTEIN 1"/>
    <property type="match status" value="1"/>
</dbReference>
<dbReference type="Proteomes" id="UP001141552">
    <property type="component" value="Unassembled WGS sequence"/>
</dbReference>
<dbReference type="AlphaFoldDB" id="A0A9Q0G221"/>
<keyword evidence="3" id="KW-1185">Reference proteome</keyword>
<evidence type="ECO:0000256" key="1">
    <source>
        <dbReference type="SAM" id="SignalP"/>
    </source>
</evidence>
<reference evidence="2" key="2">
    <citation type="journal article" date="2023" name="Plants (Basel)">
        <title>Annotation of the Turnera subulata (Passifloraceae) Draft Genome Reveals the S-Locus Evolved after the Divergence of Turneroideae from Passifloroideae in a Stepwise Manner.</title>
        <authorList>
            <person name="Henning P.M."/>
            <person name="Roalson E.H."/>
            <person name="Mir W."/>
            <person name="McCubbin A.G."/>
            <person name="Shore J.S."/>
        </authorList>
    </citation>
    <scope>NUCLEOTIDE SEQUENCE</scope>
    <source>
        <strain evidence="2">F60SS</strain>
    </source>
</reference>
<evidence type="ECO:0000313" key="2">
    <source>
        <dbReference type="EMBL" id="KAJ4840546.1"/>
    </source>
</evidence>
<feature type="chain" id="PRO_5040468989" description="Bifunctional inhibitor/plant lipid transfer protein/seed storage helical domain-containing protein" evidence="1">
    <location>
        <begin position="31"/>
        <end position="119"/>
    </location>
</feature>
<accession>A0A9Q0G221</accession>
<dbReference type="PANTHER" id="PTHR36312:SF3">
    <property type="entry name" value="THIONIN-LIKE PROTEIN 2"/>
    <property type="match status" value="1"/>
</dbReference>
<proteinExistence type="predicted"/>
<evidence type="ECO:0008006" key="4">
    <source>
        <dbReference type="Google" id="ProtNLM"/>
    </source>
</evidence>
<keyword evidence="1" id="KW-0732">Signal</keyword>
<dbReference type="InterPro" id="IPR038975">
    <property type="entry name" value="THNL"/>
</dbReference>
<dbReference type="EMBL" id="JAKUCV010003023">
    <property type="protein sequence ID" value="KAJ4840546.1"/>
    <property type="molecule type" value="Genomic_DNA"/>
</dbReference>
<evidence type="ECO:0000313" key="3">
    <source>
        <dbReference type="Proteomes" id="UP001141552"/>
    </source>
</evidence>
<name>A0A9Q0G221_9ROSI</name>
<reference evidence="2" key="1">
    <citation type="submission" date="2022-02" db="EMBL/GenBank/DDBJ databases">
        <authorList>
            <person name="Henning P.M."/>
            <person name="McCubbin A.G."/>
            <person name="Shore J.S."/>
        </authorList>
    </citation>
    <scope>NUCLEOTIDE SEQUENCE</scope>
    <source>
        <strain evidence="2">F60SS</strain>
        <tissue evidence="2">Leaves</tissue>
    </source>
</reference>
<sequence length="119" mass="12758">MEVVKMERKGVKVAAVAMVFLILFLGEAAADFKTCYTACYLECLIGIGQQLGIPNLPTKKILGCAWKCLKQCTFHSGSPQTYFCNLGCAIDTCEDNIDDAAKMEGCVDSCSKGVCGAKV</sequence>
<comment type="caution">
    <text evidence="2">The sequence shown here is derived from an EMBL/GenBank/DDBJ whole genome shotgun (WGS) entry which is preliminary data.</text>
</comment>